<dbReference type="PANTHER" id="PTHR21366">
    <property type="entry name" value="GLYOXALASE FAMILY PROTEIN"/>
    <property type="match status" value="1"/>
</dbReference>
<keyword evidence="3" id="KW-0560">Oxidoreductase</keyword>
<evidence type="ECO:0000313" key="4">
    <source>
        <dbReference type="Proteomes" id="UP000198790"/>
    </source>
</evidence>
<evidence type="ECO:0000313" key="3">
    <source>
        <dbReference type="EMBL" id="SFB57554.1"/>
    </source>
</evidence>
<feature type="signal peptide" evidence="1">
    <location>
        <begin position="1"/>
        <end position="23"/>
    </location>
</feature>
<keyword evidence="4" id="KW-1185">Reference proteome</keyword>
<feature type="chain" id="PRO_5011463816" evidence="1">
    <location>
        <begin position="24"/>
        <end position="148"/>
    </location>
</feature>
<dbReference type="InterPro" id="IPR029068">
    <property type="entry name" value="Glyas_Bleomycin-R_OHBP_Dase"/>
</dbReference>
<keyword evidence="1" id="KW-0732">Signal</keyword>
<dbReference type="InterPro" id="IPR004360">
    <property type="entry name" value="Glyas_Fos-R_dOase_dom"/>
</dbReference>
<dbReference type="Gene3D" id="3.10.180.10">
    <property type="entry name" value="2,3-Dihydroxybiphenyl 1,2-Dioxygenase, domain 1"/>
    <property type="match status" value="1"/>
</dbReference>
<gene>
    <name evidence="3" type="ORF">SAMN04489723_12245</name>
</gene>
<name>A0A1I1C4I1_9BACT</name>
<evidence type="ECO:0000256" key="1">
    <source>
        <dbReference type="SAM" id="SignalP"/>
    </source>
</evidence>
<evidence type="ECO:0000259" key="2">
    <source>
        <dbReference type="PROSITE" id="PS51819"/>
    </source>
</evidence>
<reference evidence="3 4" key="1">
    <citation type="submission" date="2016-10" db="EMBL/GenBank/DDBJ databases">
        <authorList>
            <person name="de Groot N.N."/>
        </authorList>
    </citation>
    <scope>NUCLEOTIDE SEQUENCE [LARGE SCALE GENOMIC DNA]</scope>
    <source>
        <strain evidence="3 4">DSM 23399</strain>
    </source>
</reference>
<sequence>MTQKPMKALFTFLLLGITMSSFAQIKVNHIAVHVSNLNSSKEFYQKIVGLEEIEEPFKDGVHAWYDIGGGAALHIIEAPNVPTQISKVNHLCFSMKDMDAFIKTLESTNYPFESWPGEKGKVTIRVDGIRQIYIQDPDGMWLEINDDY</sequence>
<dbReference type="PROSITE" id="PS51819">
    <property type="entry name" value="VOC"/>
    <property type="match status" value="1"/>
</dbReference>
<dbReference type="InterPro" id="IPR050383">
    <property type="entry name" value="GlyoxalaseI/FosfomycinResist"/>
</dbReference>
<protein>
    <submittedName>
        <fullName evidence="3">Catechol 2,3-dioxygenase</fullName>
    </submittedName>
</protein>
<dbReference type="PANTHER" id="PTHR21366:SF22">
    <property type="entry name" value="VOC DOMAIN-CONTAINING PROTEIN"/>
    <property type="match status" value="1"/>
</dbReference>
<dbReference type="Pfam" id="PF00903">
    <property type="entry name" value="Glyoxalase"/>
    <property type="match status" value="1"/>
</dbReference>
<accession>A0A1I1C4I1</accession>
<feature type="domain" description="VOC" evidence="2">
    <location>
        <begin position="26"/>
        <end position="147"/>
    </location>
</feature>
<dbReference type="GO" id="GO:0051213">
    <property type="term" value="F:dioxygenase activity"/>
    <property type="evidence" value="ECO:0007669"/>
    <property type="project" value="UniProtKB-KW"/>
</dbReference>
<organism evidence="3 4">
    <name type="scientific">Algoriphagus aquimarinus</name>
    <dbReference type="NCBI Taxonomy" id="237018"/>
    <lineage>
        <taxon>Bacteria</taxon>
        <taxon>Pseudomonadati</taxon>
        <taxon>Bacteroidota</taxon>
        <taxon>Cytophagia</taxon>
        <taxon>Cytophagales</taxon>
        <taxon>Cyclobacteriaceae</taxon>
        <taxon>Algoriphagus</taxon>
    </lineage>
</organism>
<dbReference type="EMBL" id="FOKK01000022">
    <property type="protein sequence ID" value="SFB57554.1"/>
    <property type="molecule type" value="Genomic_DNA"/>
</dbReference>
<dbReference type="SUPFAM" id="SSF54593">
    <property type="entry name" value="Glyoxalase/Bleomycin resistance protein/Dihydroxybiphenyl dioxygenase"/>
    <property type="match status" value="1"/>
</dbReference>
<dbReference type="InterPro" id="IPR037523">
    <property type="entry name" value="VOC_core"/>
</dbReference>
<proteinExistence type="predicted"/>
<keyword evidence="3" id="KW-0223">Dioxygenase</keyword>
<dbReference type="Proteomes" id="UP000198790">
    <property type="component" value="Unassembled WGS sequence"/>
</dbReference>
<dbReference type="AlphaFoldDB" id="A0A1I1C4I1"/>
<dbReference type="STRING" id="237018.SAMN04489723_12245"/>